<reference evidence="1" key="2">
    <citation type="journal article" date="2015" name="Data Brief">
        <title>Shoot transcriptome of the giant reed, Arundo donax.</title>
        <authorList>
            <person name="Barrero R.A."/>
            <person name="Guerrero F.D."/>
            <person name="Moolhuijzen P."/>
            <person name="Goolsby J.A."/>
            <person name="Tidwell J."/>
            <person name="Bellgard S.E."/>
            <person name="Bellgard M.I."/>
        </authorList>
    </citation>
    <scope>NUCLEOTIDE SEQUENCE</scope>
    <source>
        <tissue evidence="1">Shoot tissue taken approximately 20 cm above the soil surface</tissue>
    </source>
</reference>
<name>A0A0A9CBC9_ARUDO</name>
<evidence type="ECO:0000313" key="1">
    <source>
        <dbReference type="EMBL" id="JAD68822.1"/>
    </source>
</evidence>
<organism evidence="1">
    <name type="scientific">Arundo donax</name>
    <name type="common">Giant reed</name>
    <name type="synonym">Donax arundinaceus</name>
    <dbReference type="NCBI Taxonomy" id="35708"/>
    <lineage>
        <taxon>Eukaryota</taxon>
        <taxon>Viridiplantae</taxon>
        <taxon>Streptophyta</taxon>
        <taxon>Embryophyta</taxon>
        <taxon>Tracheophyta</taxon>
        <taxon>Spermatophyta</taxon>
        <taxon>Magnoliopsida</taxon>
        <taxon>Liliopsida</taxon>
        <taxon>Poales</taxon>
        <taxon>Poaceae</taxon>
        <taxon>PACMAD clade</taxon>
        <taxon>Arundinoideae</taxon>
        <taxon>Arundineae</taxon>
        <taxon>Arundo</taxon>
    </lineage>
</organism>
<accession>A0A0A9CBC9</accession>
<proteinExistence type="predicted"/>
<sequence>MHWESVFVHLRSVECLVLDYFGVDSCSRIVQGCYNFLSNQNNAISIDL</sequence>
<dbReference type="AlphaFoldDB" id="A0A0A9CBC9"/>
<reference evidence="1" key="1">
    <citation type="submission" date="2014-09" db="EMBL/GenBank/DDBJ databases">
        <authorList>
            <person name="Magalhaes I.L.F."/>
            <person name="Oliveira U."/>
            <person name="Santos F.R."/>
            <person name="Vidigal T.H.D.A."/>
            <person name="Brescovit A.D."/>
            <person name="Santos A.J."/>
        </authorList>
    </citation>
    <scope>NUCLEOTIDE SEQUENCE</scope>
    <source>
        <tissue evidence="1">Shoot tissue taken approximately 20 cm above the soil surface</tissue>
    </source>
</reference>
<protein>
    <submittedName>
        <fullName evidence="1">Uncharacterized protein</fullName>
    </submittedName>
</protein>
<dbReference type="EMBL" id="GBRH01229073">
    <property type="protein sequence ID" value="JAD68822.1"/>
    <property type="molecule type" value="Transcribed_RNA"/>
</dbReference>